<name>A0A455SWX3_9CHLR</name>
<gene>
    <name evidence="1" type="ORF">KTA_03990</name>
</gene>
<sequence>MGATLPTAGILLPKRHWPSFLPRVLCLRFSGSHLPGGRCQRLQEAWELWRRWQPRLEWDRFEADEQGQRLWAETAGGWLIAQAASWEETE</sequence>
<proteinExistence type="predicted"/>
<dbReference type="AlphaFoldDB" id="A0A455SWX3"/>
<accession>A0A455SWX3</accession>
<protein>
    <submittedName>
        <fullName evidence="1">Uncharacterized protein</fullName>
    </submittedName>
</protein>
<evidence type="ECO:0000313" key="1">
    <source>
        <dbReference type="EMBL" id="BBH92200.1"/>
    </source>
</evidence>
<reference evidence="1" key="1">
    <citation type="submission" date="2018-12" db="EMBL/GenBank/DDBJ databases">
        <title>Novel natural products biosynthetic potential of the class Ktedonobacteria.</title>
        <authorList>
            <person name="Zheng Y."/>
            <person name="Saitou A."/>
            <person name="Wang C.M."/>
            <person name="Toyoda A."/>
            <person name="Minakuchi Y."/>
            <person name="Sekiguchi Y."/>
            <person name="Ueda K."/>
            <person name="Takano H."/>
            <person name="Sakai Y."/>
            <person name="Yokota A."/>
            <person name="Yabe S."/>
        </authorList>
    </citation>
    <scope>NUCLEOTIDE SEQUENCE</scope>
    <source>
        <strain evidence="1">A3-2</strain>
    </source>
</reference>
<dbReference type="EMBL" id="AP019377">
    <property type="protein sequence ID" value="BBH92200.1"/>
    <property type="molecule type" value="Genomic_DNA"/>
</dbReference>
<organism evidence="1">
    <name type="scientific">Thermogemmatispora argillosa</name>
    <dbReference type="NCBI Taxonomy" id="2045280"/>
    <lineage>
        <taxon>Bacteria</taxon>
        <taxon>Bacillati</taxon>
        <taxon>Chloroflexota</taxon>
        <taxon>Ktedonobacteria</taxon>
        <taxon>Thermogemmatisporales</taxon>
        <taxon>Thermogemmatisporaceae</taxon>
        <taxon>Thermogemmatispora</taxon>
    </lineage>
</organism>